<dbReference type="EMBL" id="JADJMS010000006">
    <property type="protein sequence ID" value="MBK7414186.1"/>
    <property type="molecule type" value="Genomic_DNA"/>
</dbReference>
<reference evidence="8 9" key="1">
    <citation type="submission" date="2020-10" db="EMBL/GenBank/DDBJ databases">
        <title>Connecting structure to function with the recovery of over 1000 high-quality activated sludge metagenome-assembled genomes encoding full-length rRNA genes using long-read sequencing.</title>
        <authorList>
            <person name="Singleton C.M."/>
            <person name="Petriglieri F."/>
            <person name="Kristensen J.M."/>
            <person name="Kirkegaard R.H."/>
            <person name="Michaelsen T.Y."/>
            <person name="Andersen M.H."/>
            <person name="Karst S.M."/>
            <person name="Dueholm M.S."/>
            <person name="Nielsen P.H."/>
            <person name="Albertsen M."/>
        </authorList>
    </citation>
    <scope>NUCLEOTIDE SEQUENCE [LARGE SCALE GENOMIC DNA]</scope>
    <source>
        <strain evidence="8">EsbW_18-Q3-R4-48_BATAC.463</strain>
    </source>
</reference>
<keyword evidence="2 6" id="KW-0813">Transport</keyword>
<evidence type="ECO:0000313" key="8">
    <source>
        <dbReference type="EMBL" id="MBK7414186.1"/>
    </source>
</evidence>
<dbReference type="InterPro" id="IPR036249">
    <property type="entry name" value="Thioredoxin-like_sf"/>
</dbReference>
<dbReference type="InterPro" id="IPR011900">
    <property type="entry name" value="GRX_bact"/>
</dbReference>
<dbReference type="Pfam" id="PF00462">
    <property type="entry name" value="Glutaredoxin"/>
    <property type="match status" value="1"/>
</dbReference>
<dbReference type="CDD" id="cd03418">
    <property type="entry name" value="GRX_GRXb_1_3_like"/>
    <property type="match status" value="1"/>
</dbReference>
<dbReference type="InterPro" id="IPR011767">
    <property type="entry name" value="GLR_AS"/>
</dbReference>
<keyword evidence="4" id="KW-1015">Disulfide bond</keyword>
<keyword evidence="6" id="KW-0963">Cytoplasm</keyword>
<feature type="domain" description="Glutaredoxin" evidence="7">
    <location>
        <begin position="5"/>
        <end position="65"/>
    </location>
</feature>
<comment type="function">
    <text evidence="6">Has a glutathione-disulfide oxidoreductase activity in the presence of NADPH and glutathione reductase. Reduces low molecular weight disulfides and proteins.</text>
</comment>
<dbReference type="PROSITE" id="PS00195">
    <property type="entry name" value="GLUTAREDOXIN_1"/>
    <property type="match status" value="1"/>
</dbReference>
<dbReference type="InterPro" id="IPR002109">
    <property type="entry name" value="Glutaredoxin"/>
</dbReference>
<dbReference type="NCBIfam" id="TIGR02181">
    <property type="entry name" value="GRX_bact"/>
    <property type="match status" value="1"/>
</dbReference>
<keyword evidence="3 6" id="KW-0249">Electron transport</keyword>
<proteinExistence type="inferred from homology"/>
<dbReference type="SUPFAM" id="SSF52833">
    <property type="entry name" value="Thioredoxin-like"/>
    <property type="match status" value="1"/>
</dbReference>
<accession>A0A935MY70</accession>
<dbReference type="Proteomes" id="UP000739411">
    <property type="component" value="Unassembled WGS sequence"/>
</dbReference>
<evidence type="ECO:0000256" key="3">
    <source>
        <dbReference type="ARBA" id="ARBA00022982"/>
    </source>
</evidence>
<evidence type="ECO:0000256" key="4">
    <source>
        <dbReference type="ARBA" id="ARBA00023157"/>
    </source>
</evidence>
<dbReference type="Gene3D" id="3.40.30.10">
    <property type="entry name" value="Glutaredoxin"/>
    <property type="match status" value="1"/>
</dbReference>
<dbReference type="PROSITE" id="PS51354">
    <property type="entry name" value="GLUTAREDOXIN_2"/>
    <property type="match status" value="1"/>
</dbReference>
<evidence type="ECO:0000256" key="2">
    <source>
        <dbReference type="ARBA" id="ARBA00022448"/>
    </source>
</evidence>
<dbReference type="InterPro" id="IPR014025">
    <property type="entry name" value="Glutaredoxin_subgr"/>
</dbReference>
<dbReference type="GO" id="GO:0034599">
    <property type="term" value="P:cellular response to oxidative stress"/>
    <property type="evidence" value="ECO:0007669"/>
    <property type="project" value="TreeGrafter"/>
</dbReference>
<evidence type="ECO:0000256" key="5">
    <source>
        <dbReference type="ARBA" id="ARBA00023284"/>
    </source>
</evidence>
<protein>
    <recommendedName>
        <fullName evidence="6">Glutaredoxin</fullName>
    </recommendedName>
</protein>
<sequence length="87" mass="9680">MTAPVLMYTTAVCPFCIRAKQLLAARGVTQIEEVRIDLDPDQRDQMMEKTNRRTVPQIYIGTTHVGGCDDLYALDAAGKLLPLLETN</sequence>
<evidence type="ECO:0000313" key="9">
    <source>
        <dbReference type="Proteomes" id="UP000739411"/>
    </source>
</evidence>
<dbReference type="GO" id="GO:0005737">
    <property type="term" value="C:cytoplasm"/>
    <property type="evidence" value="ECO:0007669"/>
    <property type="project" value="TreeGrafter"/>
</dbReference>
<name>A0A935MY70_9RHOO</name>
<organism evidence="8 9">
    <name type="scientific">Candidatus Dechloromonas phosphorivorans</name>
    <dbReference type="NCBI Taxonomy" id="2899244"/>
    <lineage>
        <taxon>Bacteria</taxon>
        <taxon>Pseudomonadati</taxon>
        <taxon>Pseudomonadota</taxon>
        <taxon>Betaproteobacteria</taxon>
        <taxon>Rhodocyclales</taxon>
        <taxon>Azonexaceae</taxon>
        <taxon>Dechloromonas</taxon>
    </lineage>
</organism>
<gene>
    <name evidence="8" type="primary">grxC</name>
    <name evidence="8" type="ORF">IPJ38_02740</name>
</gene>
<dbReference type="AlphaFoldDB" id="A0A935MY70"/>
<dbReference type="PANTHER" id="PTHR45694">
    <property type="entry name" value="GLUTAREDOXIN 2"/>
    <property type="match status" value="1"/>
</dbReference>
<dbReference type="GO" id="GO:0045454">
    <property type="term" value="P:cell redox homeostasis"/>
    <property type="evidence" value="ECO:0007669"/>
    <property type="project" value="InterPro"/>
</dbReference>
<evidence type="ECO:0000256" key="1">
    <source>
        <dbReference type="ARBA" id="ARBA00007787"/>
    </source>
</evidence>
<comment type="caution">
    <text evidence="8">The sequence shown here is derived from an EMBL/GenBank/DDBJ whole genome shotgun (WGS) entry which is preliminary data.</text>
</comment>
<dbReference type="PANTHER" id="PTHR45694:SF18">
    <property type="entry name" value="GLUTAREDOXIN-1-RELATED"/>
    <property type="match status" value="1"/>
</dbReference>
<keyword evidence="5 6" id="KW-0676">Redox-active center</keyword>
<evidence type="ECO:0000256" key="6">
    <source>
        <dbReference type="RuleBase" id="RU364065"/>
    </source>
</evidence>
<dbReference type="PRINTS" id="PR00160">
    <property type="entry name" value="GLUTAREDOXIN"/>
</dbReference>
<comment type="similarity">
    <text evidence="1 6">Belongs to the glutaredoxin family.</text>
</comment>
<evidence type="ECO:0000259" key="7">
    <source>
        <dbReference type="Pfam" id="PF00462"/>
    </source>
</evidence>
<dbReference type="GO" id="GO:0015038">
    <property type="term" value="F:glutathione disulfide oxidoreductase activity"/>
    <property type="evidence" value="ECO:0007669"/>
    <property type="project" value="UniProtKB-UniRule"/>
</dbReference>